<keyword evidence="10" id="KW-0496">Mitochondrion</keyword>
<accession>A0AAX4JU46</accession>
<evidence type="ECO:0000256" key="10">
    <source>
        <dbReference type="ARBA" id="ARBA00023128"/>
    </source>
</evidence>
<dbReference type="InterPro" id="IPR055206">
    <property type="entry name" value="DEXQc_SUV3"/>
</dbReference>
<gene>
    <name evidence="14" type="ORF">L201_003789</name>
</gene>
<evidence type="ECO:0000256" key="7">
    <source>
        <dbReference type="ARBA" id="ARBA00022806"/>
    </source>
</evidence>
<dbReference type="AlphaFoldDB" id="A0AAX4JU46"/>
<dbReference type="GO" id="GO:0016787">
    <property type="term" value="F:hydrolase activity"/>
    <property type="evidence" value="ECO:0007669"/>
    <property type="project" value="UniProtKB-KW"/>
</dbReference>
<dbReference type="InterPro" id="IPR027417">
    <property type="entry name" value="P-loop_NTPase"/>
</dbReference>
<dbReference type="GO" id="GO:0000965">
    <property type="term" value="P:mitochondrial RNA 3'-end processing"/>
    <property type="evidence" value="ECO:0007669"/>
    <property type="project" value="TreeGrafter"/>
</dbReference>
<dbReference type="GO" id="GO:0003724">
    <property type="term" value="F:RNA helicase activity"/>
    <property type="evidence" value="ECO:0007669"/>
    <property type="project" value="UniProtKB-EC"/>
</dbReference>
<dbReference type="SMART" id="SM00490">
    <property type="entry name" value="HELICc"/>
    <property type="match status" value="1"/>
</dbReference>
<comment type="subcellular location">
    <subcellularLocation>
        <location evidence="3">Mitochondrion</location>
    </subcellularLocation>
</comment>
<keyword evidence="5" id="KW-0547">Nucleotide-binding</keyword>
<dbReference type="PANTHER" id="PTHR12131:SF1">
    <property type="entry name" value="ATP-DEPENDENT RNA HELICASE SUPV3L1, MITOCHONDRIAL-RELATED"/>
    <property type="match status" value="1"/>
</dbReference>
<keyword evidence="7" id="KW-0347">Helicase</keyword>
<dbReference type="Gene3D" id="3.40.50.300">
    <property type="entry name" value="P-loop containing nucleotide triphosphate hydrolases"/>
    <property type="match status" value="2"/>
</dbReference>
<evidence type="ECO:0000256" key="11">
    <source>
        <dbReference type="ARBA" id="ARBA00047984"/>
    </source>
</evidence>
<organism evidence="14 15">
    <name type="scientific">Kwoniella dendrophila CBS 6074</name>
    <dbReference type="NCBI Taxonomy" id="1295534"/>
    <lineage>
        <taxon>Eukaryota</taxon>
        <taxon>Fungi</taxon>
        <taxon>Dikarya</taxon>
        <taxon>Basidiomycota</taxon>
        <taxon>Agaricomycotina</taxon>
        <taxon>Tremellomycetes</taxon>
        <taxon>Tremellales</taxon>
        <taxon>Cryptococcaceae</taxon>
        <taxon>Kwoniella</taxon>
    </lineage>
</organism>
<evidence type="ECO:0000256" key="4">
    <source>
        <dbReference type="ARBA" id="ARBA00012552"/>
    </source>
</evidence>
<evidence type="ECO:0000313" key="15">
    <source>
        <dbReference type="Proteomes" id="UP001355207"/>
    </source>
</evidence>
<dbReference type="RefSeq" id="XP_066075637.1">
    <property type="nucleotide sequence ID" value="XM_066219540.1"/>
</dbReference>
<evidence type="ECO:0000256" key="6">
    <source>
        <dbReference type="ARBA" id="ARBA00022801"/>
    </source>
</evidence>
<dbReference type="Pfam" id="PF18147">
    <property type="entry name" value="Suv3_C_1"/>
    <property type="match status" value="1"/>
</dbReference>
<evidence type="ECO:0000256" key="2">
    <source>
        <dbReference type="ARBA" id="ARBA00001946"/>
    </source>
</evidence>
<dbReference type="Gene3D" id="1.20.58.1080">
    <property type="match status" value="1"/>
</dbReference>
<evidence type="ECO:0000256" key="12">
    <source>
        <dbReference type="SAM" id="MobiDB-lite"/>
    </source>
</evidence>
<comment type="cofactor">
    <cofactor evidence="2">
        <name>Mg(2+)</name>
        <dbReference type="ChEBI" id="CHEBI:18420"/>
    </cofactor>
</comment>
<keyword evidence="15" id="KW-1185">Reference proteome</keyword>
<dbReference type="FunFam" id="3.40.50.300:FF:000957">
    <property type="entry name" value="ATP-dependent RNA helicase SUV3L, mitochondrial"/>
    <property type="match status" value="1"/>
</dbReference>
<sequence>MSLSKAGPSIRPVVCRRCLLRQQTPITPKSIRQFSTTIPKLRSQGGKQPPFVFVPKTALLNPTIPRNEVTPKIPLQLSVDDFDEKPLPKPKQILKLLLQRIPEYINSPRAESRLKTYGLQSHITKKISRDWLIQIENELENILEELELSSGKDEEIKSNLYKSGWNVEDLIISGHQGKLITTLESMCLRNFLEYAIKQNTIELTTTNKIHIQSILDVTDLTRLPFTNEYLNARSIKREFHLHIGPTNSGKTYNALKALSKAKTGAYAGPLRLLAHEVWERMNLGTVGELNGKGRSCNLLTGEERRVVDPDSGLLSCTVEMLPLSGPGGEGGKPFDVVVIDEIQMLGDEQRGGSWTKSILGLNSKEIHLCGDETTVHLLHNLLEPLGDKLNVHRYNRLTPLNVAEESLNNNWEKIEAGDCIVTFSRSNIFSVKKLVESTVGKKCAVVYGALPPETRAEQARDFNDENGLCEVLVASDAVGMGLNLKIKRMIFESLSKFNGKTEVPLALTQIKQIAGRAGRYKTSNDSTSKSSSAISTPDEEPATGGLVTTLHKADLPILRELMKRDLPSISRANLEIPYGNLAEFSNYLPSNTTYGSLLEHFTSLAKTPNYTILSAYEHKLPLADLIEPYRDQLSLNEIDLFCFAPVNIRDERAKSIFRNLIDDFSQKGLVELEEIFGPSRLINQLELVEETLRTLPPLPPVLGIGRKLLTPPIIISSIPMLETLHKSLVLYIWLSFRLEISFPNRIKAVELKERTELVLDNCLERLPGLRQKKHSKGERGKDVDRLVRDWRRENVMPNGTRKVEGVPRKGLTWLEKNVAQRVKERKTWRNLQVVDAASGGDDQRKAN</sequence>
<dbReference type="EMBL" id="CP144101">
    <property type="protein sequence ID" value="WWC88874.1"/>
    <property type="molecule type" value="Genomic_DNA"/>
</dbReference>
<dbReference type="InterPro" id="IPR050699">
    <property type="entry name" value="RNA-DNA_Helicase"/>
</dbReference>
<dbReference type="Gene3D" id="1.20.272.40">
    <property type="match status" value="1"/>
</dbReference>
<evidence type="ECO:0000256" key="8">
    <source>
        <dbReference type="ARBA" id="ARBA00022840"/>
    </source>
</evidence>
<dbReference type="GeneID" id="91094459"/>
<dbReference type="Proteomes" id="UP001355207">
    <property type="component" value="Chromosome 4"/>
</dbReference>
<keyword evidence="6" id="KW-0378">Hydrolase</keyword>
<dbReference type="Pfam" id="PF00271">
    <property type="entry name" value="Helicase_C"/>
    <property type="match status" value="1"/>
</dbReference>
<name>A0AAX4JU46_9TREE</name>
<evidence type="ECO:0000313" key="14">
    <source>
        <dbReference type="EMBL" id="WWC88874.1"/>
    </source>
</evidence>
<dbReference type="PANTHER" id="PTHR12131">
    <property type="entry name" value="ATP-DEPENDENT RNA AND DNA HELICASE"/>
    <property type="match status" value="1"/>
</dbReference>
<dbReference type="PROSITE" id="PS51194">
    <property type="entry name" value="HELICASE_CTER"/>
    <property type="match status" value="1"/>
</dbReference>
<dbReference type="InterPro" id="IPR022192">
    <property type="entry name" value="SUV3_C"/>
</dbReference>
<dbReference type="GO" id="GO:0045025">
    <property type="term" value="C:mitochondrial degradosome"/>
    <property type="evidence" value="ECO:0007669"/>
    <property type="project" value="TreeGrafter"/>
</dbReference>
<evidence type="ECO:0000259" key="13">
    <source>
        <dbReference type="PROSITE" id="PS51194"/>
    </source>
</evidence>
<keyword evidence="9" id="KW-0809">Transit peptide</keyword>
<dbReference type="EC" id="3.6.4.13" evidence="4"/>
<evidence type="ECO:0000256" key="9">
    <source>
        <dbReference type="ARBA" id="ARBA00022946"/>
    </source>
</evidence>
<dbReference type="InterPro" id="IPR001650">
    <property type="entry name" value="Helicase_C-like"/>
</dbReference>
<keyword evidence="8" id="KW-0067">ATP-binding</keyword>
<comment type="catalytic activity">
    <reaction evidence="11">
        <text>ATP + H2O = ADP + phosphate + H(+)</text>
        <dbReference type="Rhea" id="RHEA:13065"/>
        <dbReference type="ChEBI" id="CHEBI:15377"/>
        <dbReference type="ChEBI" id="CHEBI:15378"/>
        <dbReference type="ChEBI" id="CHEBI:30616"/>
        <dbReference type="ChEBI" id="CHEBI:43474"/>
        <dbReference type="ChEBI" id="CHEBI:456216"/>
        <dbReference type="EC" id="3.6.4.13"/>
    </reaction>
</comment>
<dbReference type="Pfam" id="PF22527">
    <property type="entry name" value="DEXQc_Suv3"/>
    <property type="match status" value="1"/>
</dbReference>
<protein>
    <recommendedName>
        <fullName evidence="4">RNA helicase</fullName>
        <ecNumber evidence="4">3.6.4.13</ecNumber>
    </recommendedName>
</protein>
<evidence type="ECO:0000256" key="5">
    <source>
        <dbReference type="ARBA" id="ARBA00022741"/>
    </source>
</evidence>
<dbReference type="GO" id="GO:0005524">
    <property type="term" value="F:ATP binding"/>
    <property type="evidence" value="ECO:0007669"/>
    <property type="project" value="UniProtKB-KW"/>
</dbReference>
<evidence type="ECO:0000256" key="1">
    <source>
        <dbReference type="ARBA" id="ARBA00001936"/>
    </source>
</evidence>
<dbReference type="Pfam" id="PF12513">
    <property type="entry name" value="SUV3_C"/>
    <property type="match status" value="1"/>
</dbReference>
<feature type="domain" description="Helicase C-terminal" evidence="13">
    <location>
        <begin position="406"/>
        <end position="582"/>
    </location>
</feature>
<reference evidence="14 15" key="1">
    <citation type="submission" date="2024-01" db="EMBL/GenBank/DDBJ databases">
        <title>Comparative genomics of Cryptococcus and Kwoniella reveals pathogenesis evolution and contrasting modes of karyotype evolution via chromosome fusion or intercentromeric recombination.</title>
        <authorList>
            <person name="Coelho M.A."/>
            <person name="David-Palma M."/>
            <person name="Shea T."/>
            <person name="Bowers K."/>
            <person name="McGinley-Smith S."/>
            <person name="Mohammad A.W."/>
            <person name="Gnirke A."/>
            <person name="Yurkov A.M."/>
            <person name="Nowrousian M."/>
            <person name="Sun S."/>
            <person name="Cuomo C.A."/>
            <person name="Heitman J."/>
        </authorList>
    </citation>
    <scope>NUCLEOTIDE SEQUENCE [LARGE SCALE GENOMIC DNA]</scope>
    <source>
        <strain evidence="14 15">CBS 6074</strain>
    </source>
</reference>
<proteinExistence type="predicted"/>
<comment type="cofactor">
    <cofactor evidence="1">
        <name>Mn(2+)</name>
        <dbReference type="ChEBI" id="CHEBI:29035"/>
    </cofactor>
</comment>
<evidence type="ECO:0000256" key="3">
    <source>
        <dbReference type="ARBA" id="ARBA00004173"/>
    </source>
</evidence>
<feature type="compositionally biased region" description="Low complexity" evidence="12">
    <location>
        <begin position="523"/>
        <end position="536"/>
    </location>
</feature>
<dbReference type="CDD" id="cd17913">
    <property type="entry name" value="DEXQc_Suv3"/>
    <property type="match status" value="1"/>
</dbReference>
<dbReference type="InterPro" id="IPR041082">
    <property type="entry name" value="Suv3_C_1"/>
</dbReference>
<dbReference type="CDD" id="cd18805">
    <property type="entry name" value="SF2_C_suv3"/>
    <property type="match status" value="1"/>
</dbReference>
<feature type="region of interest" description="Disordered" evidence="12">
    <location>
        <begin position="518"/>
        <end position="544"/>
    </location>
</feature>
<dbReference type="InterPro" id="IPR044774">
    <property type="entry name" value="Suv3_DEXQc"/>
</dbReference>
<dbReference type="SUPFAM" id="SSF52540">
    <property type="entry name" value="P-loop containing nucleoside triphosphate hydrolases"/>
    <property type="match status" value="1"/>
</dbReference>